<dbReference type="Proteomes" id="UP000320386">
    <property type="component" value="Chromosome"/>
</dbReference>
<dbReference type="AlphaFoldDB" id="A0A518BVK9"/>
<evidence type="ECO:0000313" key="2">
    <source>
        <dbReference type="EMBL" id="QDU71023.1"/>
    </source>
</evidence>
<keyword evidence="1" id="KW-0812">Transmembrane</keyword>
<sequence>MLRIKTGTQHPATGFTLIELLVVISIIALLIGILLPALGAAREVARNVQCASNLRQQLIAIVTYANDYGGTLPLAGNYDWHDRAWNIGGIQGAVDPNTGEYIYQQNLLIPYIGGEEGNGEFSDAFICPGTAGGQGPDWLRENEPRPTHYRYNIYAAYFWPTFQKRQLVVSNLDTPMSATEAVIQFDVVFPDWEINGESLPHEKTGTGLNVGYMDGHASGVTSETYFAKSTRTSYNTWPYNQFVNENWPWLPNSTWED</sequence>
<dbReference type="NCBIfam" id="TIGR02532">
    <property type="entry name" value="IV_pilin_GFxxxE"/>
    <property type="match status" value="1"/>
</dbReference>
<dbReference type="SUPFAM" id="SSF54523">
    <property type="entry name" value="Pili subunits"/>
    <property type="match status" value="1"/>
</dbReference>
<dbReference type="Pfam" id="PF07963">
    <property type="entry name" value="N_methyl"/>
    <property type="match status" value="1"/>
</dbReference>
<dbReference type="Gene3D" id="3.30.700.10">
    <property type="entry name" value="Glycoprotein, Type 4 Pilin"/>
    <property type="match status" value="1"/>
</dbReference>
<proteinExistence type="predicted"/>
<dbReference type="OrthoDB" id="254858at2"/>
<protein>
    <recommendedName>
        <fullName evidence="4">DUF1559 domain-containing protein</fullName>
    </recommendedName>
</protein>
<keyword evidence="1" id="KW-0472">Membrane</keyword>
<evidence type="ECO:0008006" key="4">
    <source>
        <dbReference type="Google" id="ProtNLM"/>
    </source>
</evidence>
<dbReference type="RefSeq" id="WP_145445165.1">
    <property type="nucleotide sequence ID" value="NZ_CP036280.1"/>
</dbReference>
<dbReference type="PANTHER" id="PTHR30093:SF2">
    <property type="entry name" value="TYPE II SECRETION SYSTEM PROTEIN H"/>
    <property type="match status" value="1"/>
</dbReference>
<accession>A0A518BVK9</accession>
<dbReference type="KEGG" id="mcad:Pan265_08680"/>
<dbReference type="InterPro" id="IPR012902">
    <property type="entry name" value="N_methyl_site"/>
</dbReference>
<dbReference type="EMBL" id="CP036280">
    <property type="protein sequence ID" value="QDU71023.1"/>
    <property type="molecule type" value="Genomic_DNA"/>
</dbReference>
<reference evidence="2 3" key="1">
    <citation type="submission" date="2019-02" db="EMBL/GenBank/DDBJ databases">
        <title>Deep-cultivation of Planctomycetes and their phenomic and genomic characterization uncovers novel biology.</title>
        <authorList>
            <person name="Wiegand S."/>
            <person name="Jogler M."/>
            <person name="Boedeker C."/>
            <person name="Pinto D."/>
            <person name="Vollmers J."/>
            <person name="Rivas-Marin E."/>
            <person name="Kohn T."/>
            <person name="Peeters S.H."/>
            <person name="Heuer A."/>
            <person name="Rast P."/>
            <person name="Oberbeckmann S."/>
            <person name="Bunk B."/>
            <person name="Jeske O."/>
            <person name="Meyerdierks A."/>
            <person name="Storesund J.E."/>
            <person name="Kallscheuer N."/>
            <person name="Luecker S."/>
            <person name="Lage O.M."/>
            <person name="Pohl T."/>
            <person name="Merkel B.J."/>
            <person name="Hornburger P."/>
            <person name="Mueller R.-W."/>
            <person name="Bruemmer F."/>
            <person name="Labrenz M."/>
            <person name="Spormann A.M."/>
            <person name="Op den Camp H."/>
            <person name="Overmann J."/>
            <person name="Amann R."/>
            <person name="Jetten M.S.M."/>
            <person name="Mascher T."/>
            <person name="Medema M.H."/>
            <person name="Devos D.P."/>
            <person name="Kaster A.-K."/>
            <person name="Ovreas L."/>
            <person name="Rohde M."/>
            <person name="Galperin M.Y."/>
            <person name="Jogler C."/>
        </authorList>
    </citation>
    <scope>NUCLEOTIDE SEQUENCE [LARGE SCALE GENOMIC DNA]</scope>
    <source>
        <strain evidence="2 3">Pan265</strain>
    </source>
</reference>
<dbReference type="PROSITE" id="PS00409">
    <property type="entry name" value="PROKAR_NTER_METHYL"/>
    <property type="match status" value="1"/>
</dbReference>
<organism evidence="2 3">
    <name type="scientific">Mucisphaera calidilacus</name>
    <dbReference type="NCBI Taxonomy" id="2527982"/>
    <lineage>
        <taxon>Bacteria</taxon>
        <taxon>Pseudomonadati</taxon>
        <taxon>Planctomycetota</taxon>
        <taxon>Phycisphaerae</taxon>
        <taxon>Phycisphaerales</taxon>
        <taxon>Phycisphaeraceae</taxon>
        <taxon>Mucisphaera</taxon>
    </lineage>
</organism>
<dbReference type="InterPro" id="IPR045584">
    <property type="entry name" value="Pilin-like"/>
</dbReference>
<keyword evidence="3" id="KW-1185">Reference proteome</keyword>
<gene>
    <name evidence="2" type="ORF">Pan265_08680</name>
</gene>
<evidence type="ECO:0000256" key="1">
    <source>
        <dbReference type="SAM" id="Phobius"/>
    </source>
</evidence>
<name>A0A518BVK9_9BACT</name>
<keyword evidence="1" id="KW-1133">Transmembrane helix</keyword>
<evidence type="ECO:0000313" key="3">
    <source>
        <dbReference type="Proteomes" id="UP000320386"/>
    </source>
</evidence>
<feature type="transmembrane region" description="Helical" evidence="1">
    <location>
        <begin position="12"/>
        <end position="38"/>
    </location>
</feature>
<dbReference type="PANTHER" id="PTHR30093">
    <property type="entry name" value="GENERAL SECRETION PATHWAY PROTEIN G"/>
    <property type="match status" value="1"/>
</dbReference>